<evidence type="ECO:0000313" key="2">
    <source>
        <dbReference type="EMBL" id="KAJ9174254.1"/>
    </source>
</evidence>
<proteinExistence type="predicted"/>
<keyword evidence="3" id="KW-1185">Reference proteome</keyword>
<evidence type="ECO:0000313" key="3">
    <source>
        <dbReference type="Proteomes" id="UP001174677"/>
    </source>
</evidence>
<organism evidence="2 3">
    <name type="scientific">Hevea brasiliensis</name>
    <name type="common">Para rubber tree</name>
    <name type="synonym">Siphonia brasiliensis</name>
    <dbReference type="NCBI Taxonomy" id="3981"/>
    <lineage>
        <taxon>Eukaryota</taxon>
        <taxon>Viridiplantae</taxon>
        <taxon>Streptophyta</taxon>
        <taxon>Embryophyta</taxon>
        <taxon>Tracheophyta</taxon>
        <taxon>Spermatophyta</taxon>
        <taxon>Magnoliopsida</taxon>
        <taxon>eudicotyledons</taxon>
        <taxon>Gunneridae</taxon>
        <taxon>Pentapetalae</taxon>
        <taxon>rosids</taxon>
        <taxon>fabids</taxon>
        <taxon>Malpighiales</taxon>
        <taxon>Euphorbiaceae</taxon>
        <taxon>Crotonoideae</taxon>
        <taxon>Micrandreae</taxon>
        <taxon>Hevea</taxon>
    </lineage>
</organism>
<sequence length="97" mass="11048">MLYPPYVSPFNSYPMYPPQQYPQSSSTTMETQNPMEGVTRKQVPPPFAAPIVPTQEARISGQSKAKMIDYLKLDAPKYKKGDDPFEYVKVVKMIVDE</sequence>
<dbReference type="Proteomes" id="UP001174677">
    <property type="component" value="Chromosome 9"/>
</dbReference>
<name>A0ABQ9M1T9_HEVBR</name>
<dbReference type="EMBL" id="JARPOI010000009">
    <property type="protein sequence ID" value="KAJ9174254.1"/>
    <property type="molecule type" value="Genomic_DNA"/>
</dbReference>
<reference evidence="2" key="1">
    <citation type="journal article" date="2023" name="Plant Biotechnol. J.">
        <title>Chromosome-level wild Hevea brasiliensis genome provides new tools for genomic-assisted breeding and valuable loci to elevate rubber yield.</title>
        <authorList>
            <person name="Cheng H."/>
            <person name="Song X."/>
            <person name="Hu Y."/>
            <person name="Wu T."/>
            <person name="Yang Q."/>
            <person name="An Z."/>
            <person name="Feng S."/>
            <person name="Deng Z."/>
            <person name="Wu W."/>
            <person name="Zeng X."/>
            <person name="Tu M."/>
            <person name="Wang X."/>
            <person name="Huang H."/>
        </authorList>
    </citation>
    <scope>NUCLEOTIDE SEQUENCE</scope>
    <source>
        <strain evidence="2">MT/VB/25A 57/8</strain>
    </source>
</reference>
<gene>
    <name evidence="2" type="ORF">P3X46_017298</name>
</gene>
<accession>A0ABQ9M1T9</accession>
<feature type="region of interest" description="Disordered" evidence="1">
    <location>
        <begin position="17"/>
        <end position="47"/>
    </location>
</feature>
<evidence type="ECO:0000256" key="1">
    <source>
        <dbReference type="SAM" id="MobiDB-lite"/>
    </source>
</evidence>
<comment type="caution">
    <text evidence="2">The sequence shown here is derived from an EMBL/GenBank/DDBJ whole genome shotgun (WGS) entry which is preliminary data.</text>
</comment>
<protein>
    <submittedName>
        <fullName evidence="2">Uncharacterized protein</fullName>
    </submittedName>
</protein>